<accession>A0A699R1P7</accession>
<dbReference type="AlphaFoldDB" id="A0A699R1P7"/>
<dbReference type="EMBL" id="BKCJ011073471">
    <property type="protein sequence ID" value="GFC80090.1"/>
    <property type="molecule type" value="Genomic_DNA"/>
</dbReference>
<organism evidence="1">
    <name type="scientific">Tanacetum cinerariifolium</name>
    <name type="common">Dalmatian daisy</name>
    <name type="synonym">Chrysanthemum cinerariifolium</name>
    <dbReference type="NCBI Taxonomy" id="118510"/>
    <lineage>
        <taxon>Eukaryota</taxon>
        <taxon>Viridiplantae</taxon>
        <taxon>Streptophyta</taxon>
        <taxon>Embryophyta</taxon>
        <taxon>Tracheophyta</taxon>
        <taxon>Spermatophyta</taxon>
        <taxon>Magnoliopsida</taxon>
        <taxon>eudicotyledons</taxon>
        <taxon>Gunneridae</taxon>
        <taxon>Pentapetalae</taxon>
        <taxon>asterids</taxon>
        <taxon>campanulids</taxon>
        <taxon>Asterales</taxon>
        <taxon>Asteraceae</taxon>
        <taxon>Asteroideae</taxon>
        <taxon>Anthemideae</taxon>
        <taxon>Anthemidinae</taxon>
        <taxon>Tanacetum</taxon>
    </lineage>
</organism>
<name>A0A699R1P7_TANCI</name>
<sequence length="60" mass="5672">QGGVGGGGNDGVGTATIVVGVMVAVAARGVVSVWRCGEGSGGDVDGGGGVRWWQWGEGGA</sequence>
<reference evidence="1" key="1">
    <citation type="journal article" date="2019" name="Sci. Rep.">
        <title>Draft genome of Tanacetum cinerariifolium, the natural source of mosquito coil.</title>
        <authorList>
            <person name="Yamashiro T."/>
            <person name="Shiraishi A."/>
            <person name="Satake H."/>
            <person name="Nakayama K."/>
        </authorList>
    </citation>
    <scope>NUCLEOTIDE SEQUENCE</scope>
</reference>
<evidence type="ECO:0000313" key="1">
    <source>
        <dbReference type="EMBL" id="GFC80090.1"/>
    </source>
</evidence>
<protein>
    <submittedName>
        <fullName evidence="1">Uncharacterized protein</fullName>
    </submittedName>
</protein>
<comment type="caution">
    <text evidence="1">The sequence shown here is derived from an EMBL/GenBank/DDBJ whole genome shotgun (WGS) entry which is preliminary data.</text>
</comment>
<proteinExistence type="predicted"/>
<gene>
    <name evidence="1" type="ORF">Tci_852060</name>
</gene>
<feature type="non-terminal residue" evidence="1">
    <location>
        <position position="1"/>
    </location>
</feature>